<evidence type="ECO:0000256" key="1">
    <source>
        <dbReference type="SAM" id="MobiDB-lite"/>
    </source>
</evidence>
<dbReference type="Proteomes" id="UP000266841">
    <property type="component" value="Unassembled WGS sequence"/>
</dbReference>
<evidence type="ECO:0000313" key="2">
    <source>
        <dbReference type="EMBL" id="EJK55672.1"/>
    </source>
</evidence>
<reference evidence="2 3" key="1">
    <citation type="journal article" date="2012" name="Genome Biol.">
        <title>Genome and low-iron response of an oceanic diatom adapted to chronic iron limitation.</title>
        <authorList>
            <person name="Lommer M."/>
            <person name="Specht M."/>
            <person name="Roy A.S."/>
            <person name="Kraemer L."/>
            <person name="Andreson R."/>
            <person name="Gutowska M.A."/>
            <person name="Wolf J."/>
            <person name="Bergner S.V."/>
            <person name="Schilhabel M.B."/>
            <person name="Klostermeier U.C."/>
            <person name="Beiko R.G."/>
            <person name="Rosenstiel P."/>
            <person name="Hippler M."/>
            <person name="Laroche J."/>
        </authorList>
    </citation>
    <scope>NUCLEOTIDE SEQUENCE [LARGE SCALE GENOMIC DNA]</scope>
    <source>
        <strain evidence="2 3">CCMP1005</strain>
    </source>
</reference>
<dbReference type="AlphaFoldDB" id="K0SAC6"/>
<feature type="region of interest" description="Disordered" evidence="1">
    <location>
        <begin position="143"/>
        <end position="166"/>
    </location>
</feature>
<feature type="compositionally biased region" description="Basic and acidic residues" evidence="1">
    <location>
        <begin position="1"/>
        <end position="10"/>
    </location>
</feature>
<comment type="caution">
    <text evidence="2">The sequence shown here is derived from an EMBL/GenBank/DDBJ whole genome shotgun (WGS) entry which is preliminary data.</text>
</comment>
<feature type="region of interest" description="Disordered" evidence="1">
    <location>
        <begin position="1"/>
        <end position="34"/>
    </location>
</feature>
<sequence>MKIEVPDRLGKWPVRKPSPWGSRNDPPSGPRRPAKRVFIENSALASVRKCPSSAKRDPDPRIVSCGRTRRGPQNRLKSSFLESSRRALQVALDRRIQGRRGWELGRLERHAVCCGDDDTRHSASMESMMMRRLERHAAFSGDVHGVQRRCPKTDAARPGGSRRRRHAARWRRRLERHAAYCGGGRGARTTPEGGGRRPDDWSLSLVPL</sequence>
<gene>
    <name evidence="2" type="ORF">THAOC_24570</name>
</gene>
<name>K0SAC6_THAOC</name>
<feature type="region of interest" description="Disordered" evidence="1">
    <location>
        <begin position="181"/>
        <end position="203"/>
    </location>
</feature>
<dbReference type="EMBL" id="AGNL01033475">
    <property type="protein sequence ID" value="EJK55672.1"/>
    <property type="molecule type" value="Genomic_DNA"/>
</dbReference>
<proteinExistence type="predicted"/>
<feature type="non-terminal residue" evidence="2">
    <location>
        <position position="208"/>
    </location>
</feature>
<feature type="region of interest" description="Disordered" evidence="1">
    <location>
        <begin position="48"/>
        <end position="74"/>
    </location>
</feature>
<organism evidence="2 3">
    <name type="scientific">Thalassiosira oceanica</name>
    <name type="common">Marine diatom</name>
    <dbReference type="NCBI Taxonomy" id="159749"/>
    <lineage>
        <taxon>Eukaryota</taxon>
        <taxon>Sar</taxon>
        <taxon>Stramenopiles</taxon>
        <taxon>Ochrophyta</taxon>
        <taxon>Bacillariophyta</taxon>
        <taxon>Coscinodiscophyceae</taxon>
        <taxon>Thalassiosirophycidae</taxon>
        <taxon>Thalassiosirales</taxon>
        <taxon>Thalassiosiraceae</taxon>
        <taxon>Thalassiosira</taxon>
    </lineage>
</organism>
<evidence type="ECO:0000313" key="3">
    <source>
        <dbReference type="Proteomes" id="UP000266841"/>
    </source>
</evidence>
<protein>
    <submittedName>
        <fullName evidence="2">Uncharacterized protein</fullName>
    </submittedName>
</protein>
<keyword evidence="3" id="KW-1185">Reference proteome</keyword>
<accession>K0SAC6</accession>